<dbReference type="Proteomes" id="UP000006056">
    <property type="component" value="Chromosome"/>
</dbReference>
<name>I3ZB99_TERRK</name>
<dbReference type="STRING" id="926566.Terro_0166"/>
<proteinExistence type="predicted"/>
<dbReference type="Pfam" id="PF14361">
    <property type="entry name" value="RsbRD_N"/>
    <property type="match status" value="1"/>
</dbReference>
<protein>
    <submittedName>
        <fullName evidence="3">Anti-anti-sigma regulatory factor (Antagonist of anti-sigma factor)</fullName>
    </submittedName>
</protein>
<dbReference type="eggNOG" id="COG1366">
    <property type="taxonomic scope" value="Bacteria"/>
</dbReference>
<dbReference type="AlphaFoldDB" id="I3ZB99"/>
<dbReference type="HOGENOM" id="CLU_026775_0_0_0"/>
<dbReference type="CDD" id="cd07041">
    <property type="entry name" value="STAS_RsbR_RsbS_like"/>
    <property type="match status" value="1"/>
</dbReference>
<feature type="domain" description="STAS" evidence="2">
    <location>
        <begin position="188"/>
        <end position="299"/>
    </location>
</feature>
<dbReference type="PATRIC" id="fig|926566.3.peg.169"/>
<dbReference type="PANTHER" id="PTHR33745:SF3">
    <property type="entry name" value="RSBT CO-ANTAGONIST PROTEIN RSBRC"/>
    <property type="match status" value="1"/>
</dbReference>
<dbReference type="EMBL" id="CP003379">
    <property type="protein sequence ID" value="AFL86517.1"/>
    <property type="molecule type" value="Genomic_DNA"/>
</dbReference>
<dbReference type="InterPro" id="IPR036513">
    <property type="entry name" value="STAS_dom_sf"/>
</dbReference>
<keyword evidence="1" id="KW-0597">Phosphoprotein</keyword>
<dbReference type="PROSITE" id="PS50801">
    <property type="entry name" value="STAS"/>
    <property type="match status" value="1"/>
</dbReference>
<dbReference type="Gene3D" id="3.30.750.24">
    <property type="entry name" value="STAS domain"/>
    <property type="match status" value="1"/>
</dbReference>
<sequence length="321" mass="34861">MEGTGVPLGTAPSILRRYNTDCNSQDIFRGRAYVSAFQQVIQTNETAILSGWLDEMASATRRGDLMNNTDLKQQAGELLRLFGEASAKSQDIQSEAFAPIRAFLQDIAKSRMERGFTPAETAMFVLSLKQPIFHALRDALKANPAELLNENWAVGNLLDKLSMLTVDTAIGYREQTIARQQEEMLELSTPVVKLWDGVLALPLIGTLDSARTQVVMESLLSAIVETNSQVAIIDITGVPTVDTLVAQHLIKTITAARLMGADCFLSGIRPAIAQTIVHLGIDLADIQTKAKLSDAFAVALQRVGKAVVSLKSVAKPEKKEA</sequence>
<dbReference type="SUPFAM" id="SSF52091">
    <property type="entry name" value="SpoIIaa-like"/>
    <property type="match status" value="1"/>
</dbReference>
<dbReference type="OrthoDB" id="9800154at2"/>
<dbReference type="PANTHER" id="PTHR33745">
    <property type="entry name" value="RSBT ANTAGONIST PROTEIN RSBS-RELATED"/>
    <property type="match status" value="1"/>
</dbReference>
<evidence type="ECO:0000259" key="2">
    <source>
        <dbReference type="PROSITE" id="PS50801"/>
    </source>
</evidence>
<accession>I3ZB99</accession>
<evidence type="ECO:0000256" key="1">
    <source>
        <dbReference type="ARBA" id="ARBA00022553"/>
    </source>
</evidence>
<organism evidence="3 4">
    <name type="scientific">Terriglobus roseus (strain DSM 18391 / NRRL B-41598 / KBS 63)</name>
    <dbReference type="NCBI Taxonomy" id="926566"/>
    <lineage>
        <taxon>Bacteria</taxon>
        <taxon>Pseudomonadati</taxon>
        <taxon>Acidobacteriota</taxon>
        <taxon>Terriglobia</taxon>
        <taxon>Terriglobales</taxon>
        <taxon>Acidobacteriaceae</taxon>
        <taxon>Terriglobus</taxon>
    </lineage>
</organism>
<dbReference type="KEGG" id="trs:Terro_0166"/>
<evidence type="ECO:0000313" key="4">
    <source>
        <dbReference type="Proteomes" id="UP000006056"/>
    </source>
</evidence>
<dbReference type="InterPro" id="IPR002645">
    <property type="entry name" value="STAS_dom"/>
</dbReference>
<dbReference type="InterPro" id="IPR051932">
    <property type="entry name" value="Bact_StressResp_Reg"/>
</dbReference>
<dbReference type="InterPro" id="IPR025751">
    <property type="entry name" value="RsbRD_N_dom"/>
</dbReference>
<evidence type="ECO:0000313" key="3">
    <source>
        <dbReference type="EMBL" id="AFL86517.1"/>
    </source>
</evidence>
<reference evidence="3 4" key="1">
    <citation type="submission" date="2012-06" db="EMBL/GenBank/DDBJ databases">
        <title>Complete genome of Terriglobus roseus DSM 18391.</title>
        <authorList>
            <consortium name="US DOE Joint Genome Institute (JGI-PGF)"/>
            <person name="Lucas S."/>
            <person name="Copeland A."/>
            <person name="Lapidus A."/>
            <person name="Glavina del Rio T."/>
            <person name="Dalin E."/>
            <person name="Tice H."/>
            <person name="Bruce D."/>
            <person name="Goodwin L."/>
            <person name="Pitluck S."/>
            <person name="Peters L."/>
            <person name="Mikhailova N."/>
            <person name="Munk A.C.C."/>
            <person name="Kyrpides N."/>
            <person name="Mavromatis K."/>
            <person name="Ivanova N."/>
            <person name="Brettin T."/>
            <person name="Detter J.C."/>
            <person name="Han C."/>
            <person name="Larimer F."/>
            <person name="Land M."/>
            <person name="Hauser L."/>
            <person name="Markowitz V."/>
            <person name="Cheng J.-F."/>
            <person name="Hugenholtz P."/>
            <person name="Woyke T."/>
            <person name="Wu D."/>
            <person name="Brambilla E."/>
            <person name="Klenk H.-P."/>
            <person name="Eisen J.A."/>
        </authorList>
    </citation>
    <scope>NUCLEOTIDE SEQUENCE [LARGE SCALE GENOMIC DNA]</scope>
    <source>
        <strain evidence="4">DSM 18391 / NRRL B-41598 / KBS 63</strain>
    </source>
</reference>
<gene>
    <name evidence="3" type="ordered locus">Terro_0166</name>
</gene>
<keyword evidence="4" id="KW-1185">Reference proteome</keyword>
<dbReference type="Pfam" id="PF01740">
    <property type="entry name" value="STAS"/>
    <property type="match status" value="1"/>
</dbReference>